<gene>
    <name evidence="1" type="ORF">SAMN06264855_1172</name>
</gene>
<dbReference type="AlphaFoldDB" id="A0A238XFH1"/>
<dbReference type="Proteomes" id="UP000198397">
    <property type="component" value="Unassembled WGS sequence"/>
</dbReference>
<organism evidence="1 2">
    <name type="scientific">Halorubrum vacuolatum</name>
    <name type="common">Natronobacterium vacuolatum</name>
    <dbReference type="NCBI Taxonomy" id="63740"/>
    <lineage>
        <taxon>Archaea</taxon>
        <taxon>Methanobacteriati</taxon>
        <taxon>Methanobacteriota</taxon>
        <taxon>Stenosarchaea group</taxon>
        <taxon>Halobacteria</taxon>
        <taxon>Halobacteriales</taxon>
        <taxon>Haloferacaceae</taxon>
        <taxon>Halorubrum</taxon>
    </lineage>
</organism>
<protein>
    <recommendedName>
        <fullName evidence="3">DUF1102 domain-containing protein</fullName>
    </recommendedName>
</protein>
<proteinExistence type="predicted"/>
<sequence length="217" mass="23095">MIPQGKLLALALVFAAVIGLAGTGAFTTVEADRTADVEVAGDAEALLGLQATDDSPFADMDDEQLILTLDEDDAEDGEGLNVRATTYGADAFTVTNQGSEDGIEIGFDFEEGDAADNIYFVVDDGDEEDSGDELGFEEGFDLERDSVVPKGDLEVVGAADDSEDTATIELDPGESVDIGIIYEIDDPDDDDFDDFDDFEEEEVFDDDLVTITADGTE</sequence>
<evidence type="ECO:0000313" key="2">
    <source>
        <dbReference type="Proteomes" id="UP000198397"/>
    </source>
</evidence>
<dbReference type="EMBL" id="FZNQ01000017">
    <property type="protein sequence ID" value="SNR57301.1"/>
    <property type="molecule type" value="Genomic_DNA"/>
</dbReference>
<evidence type="ECO:0008006" key="3">
    <source>
        <dbReference type="Google" id="ProtNLM"/>
    </source>
</evidence>
<keyword evidence="2" id="KW-1185">Reference proteome</keyword>
<evidence type="ECO:0000313" key="1">
    <source>
        <dbReference type="EMBL" id="SNR57301.1"/>
    </source>
</evidence>
<accession>A0A238XFH1</accession>
<reference evidence="1 2" key="1">
    <citation type="submission" date="2017-06" db="EMBL/GenBank/DDBJ databases">
        <authorList>
            <person name="Kim H.J."/>
            <person name="Triplett B.A."/>
        </authorList>
    </citation>
    <scope>NUCLEOTIDE SEQUENCE [LARGE SCALE GENOMIC DNA]</scope>
    <source>
        <strain evidence="1 2">DSM 8800</strain>
    </source>
</reference>
<name>A0A238XFH1_HALVU</name>